<dbReference type="OrthoDB" id="9961970at2"/>
<evidence type="ECO:0000313" key="1">
    <source>
        <dbReference type="EMBL" id="KPL86133.1"/>
    </source>
</evidence>
<dbReference type="STRING" id="70996.SE18_14830"/>
<gene>
    <name evidence="1" type="ORF">SE18_14830</name>
</gene>
<dbReference type="Proteomes" id="UP000050277">
    <property type="component" value="Unassembled WGS sequence"/>
</dbReference>
<sequence>MSKPFLIDQSAYPVSGSGGLWHTDEFYLMETPYGFCTIYHSPERTVIKIIKHGKRHTKIMANVQSKKHAVTLAKRFIDEVLCGYRE</sequence>
<organism evidence="1 2">
    <name type="scientific">Herpetosiphon geysericola</name>
    <dbReference type="NCBI Taxonomy" id="70996"/>
    <lineage>
        <taxon>Bacteria</taxon>
        <taxon>Bacillati</taxon>
        <taxon>Chloroflexota</taxon>
        <taxon>Chloroflexia</taxon>
        <taxon>Herpetosiphonales</taxon>
        <taxon>Herpetosiphonaceae</taxon>
        <taxon>Herpetosiphon</taxon>
    </lineage>
</organism>
<keyword evidence="2" id="KW-1185">Reference proteome</keyword>
<evidence type="ECO:0000313" key="2">
    <source>
        <dbReference type="Proteomes" id="UP000050277"/>
    </source>
</evidence>
<name>A0A0P6Y2N9_9CHLR</name>
<accession>A0A0P6Y2N9</accession>
<comment type="caution">
    <text evidence="1">The sequence shown here is derived from an EMBL/GenBank/DDBJ whole genome shotgun (WGS) entry which is preliminary data.</text>
</comment>
<dbReference type="RefSeq" id="WP_054535233.1">
    <property type="nucleotide sequence ID" value="NZ_LGKP01000022.1"/>
</dbReference>
<dbReference type="AlphaFoldDB" id="A0A0P6Y2N9"/>
<protein>
    <submittedName>
        <fullName evidence="1">Uncharacterized protein</fullName>
    </submittedName>
</protein>
<proteinExistence type="predicted"/>
<reference evidence="1 2" key="1">
    <citation type="submission" date="2015-07" db="EMBL/GenBank/DDBJ databases">
        <title>Whole genome sequence of Herpetosiphon geysericola DSM 7119.</title>
        <authorList>
            <person name="Hemp J."/>
            <person name="Ward L.M."/>
            <person name="Pace L.A."/>
            <person name="Fischer W.W."/>
        </authorList>
    </citation>
    <scope>NUCLEOTIDE SEQUENCE [LARGE SCALE GENOMIC DNA]</scope>
    <source>
        <strain evidence="1 2">DSM 7119</strain>
    </source>
</reference>
<dbReference type="EMBL" id="LGKP01000022">
    <property type="protein sequence ID" value="KPL86133.1"/>
    <property type="molecule type" value="Genomic_DNA"/>
</dbReference>